<reference evidence="2 3" key="1">
    <citation type="journal article" date="2011" name="Stand. Genomic Sci.">
        <title>Complete genome sequence of Syntrophobotulus glycolicus type strain (FlGlyR).</title>
        <authorList>
            <person name="Han C."/>
            <person name="Mwirichia R."/>
            <person name="Chertkov O."/>
            <person name="Held B."/>
            <person name="Lapidus A."/>
            <person name="Nolan M."/>
            <person name="Lucas S."/>
            <person name="Hammon N."/>
            <person name="Deshpande S."/>
            <person name="Cheng J.F."/>
            <person name="Tapia R."/>
            <person name="Goodwin L."/>
            <person name="Pitluck S."/>
            <person name="Huntemann M."/>
            <person name="Liolios K."/>
            <person name="Ivanova N."/>
            <person name="Pagani I."/>
            <person name="Mavromatis K."/>
            <person name="Ovchinikova G."/>
            <person name="Pati A."/>
            <person name="Chen A."/>
            <person name="Palaniappan K."/>
            <person name="Land M."/>
            <person name="Hauser L."/>
            <person name="Brambilla E.M."/>
            <person name="Rohde M."/>
            <person name="Spring S."/>
            <person name="Sikorski J."/>
            <person name="Goker M."/>
            <person name="Woyke T."/>
            <person name="Bristow J."/>
            <person name="Eisen J.A."/>
            <person name="Markowitz V."/>
            <person name="Hugenholtz P."/>
            <person name="Kyrpides N.C."/>
            <person name="Klenk H.P."/>
            <person name="Detter J.C."/>
        </authorList>
    </citation>
    <scope>NUCLEOTIDE SEQUENCE [LARGE SCALE GENOMIC DNA]</scope>
    <source>
        <strain evidence="3">DSM 8271 / FlGlyR</strain>
    </source>
</reference>
<keyword evidence="1" id="KW-0812">Transmembrane</keyword>
<dbReference type="eggNOG" id="ENOG50319AG">
    <property type="taxonomic scope" value="Bacteria"/>
</dbReference>
<evidence type="ECO:0000256" key="1">
    <source>
        <dbReference type="SAM" id="Phobius"/>
    </source>
</evidence>
<keyword evidence="3" id="KW-1185">Reference proteome</keyword>
<name>F0SW46_SYNGF</name>
<gene>
    <name evidence="2" type="ordered locus">Sgly_2547</name>
</gene>
<evidence type="ECO:0000313" key="3">
    <source>
        <dbReference type="Proteomes" id="UP000007488"/>
    </source>
</evidence>
<dbReference type="RefSeq" id="WP_013625695.1">
    <property type="nucleotide sequence ID" value="NC_015172.1"/>
</dbReference>
<keyword evidence="1" id="KW-0472">Membrane</keyword>
<feature type="transmembrane region" description="Helical" evidence="1">
    <location>
        <begin position="143"/>
        <end position="167"/>
    </location>
</feature>
<proteinExistence type="predicted"/>
<organism evidence="2 3">
    <name type="scientific">Syntrophobotulus glycolicus (strain DSM 8271 / FlGlyR)</name>
    <dbReference type="NCBI Taxonomy" id="645991"/>
    <lineage>
        <taxon>Bacteria</taxon>
        <taxon>Bacillati</taxon>
        <taxon>Bacillota</taxon>
        <taxon>Clostridia</taxon>
        <taxon>Eubacteriales</taxon>
        <taxon>Desulfitobacteriaceae</taxon>
        <taxon>Syntrophobotulus</taxon>
    </lineage>
</organism>
<dbReference type="AlphaFoldDB" id="F0SW46"/>
<dbReference type="HOGENOM" id="CLU_1459119_0_0_9"/>
<dbReference type="EMBL" id="CP002547">
    <property type="protein sequence ID" value="ADY56830.1"/>
    <property type="molecule type" value="Genomic_DNA"/>
</dbReference>
<sequence>MFNYFSWIKEQFKETKTAVLAVIFTVARIIYGWAWLQAGWGKATTGWLNFQGGHASKLIDTMAANMLPPKAHGFDPLYINKLWAWVAGHIFNSVPGLTDFFVPLCEMAIGILMILGFRLFWTALLGLFLNVQFIASGSANNFGYIWTNIIIMNLAKYGEMIGLSGYCDYRKGRKAGRAPVSRTQTAK</sequence>
<evidence type="ECO:0000313" key="2">
    <source>
        <dbReference type="EMBL" id="ADY56830.1"/>
    </source>
</evidence>
<accession>F0SW46</accession>
<reference evidence="3" key="2">
    <citation type="submission" date="2011-02" db="EMBL/GenBank/DDBJ databases">
        <title>The complete genome of Syntrophobotulus glycolicus DSM 8271.</title>
        <authorList>
            <person name="Lucas S."/>
            <person name="Copeland A."/>
            <person name="Lapidus A."/>
            <person name="Bruce D."/>
            <person name="Goodwin L."/>
            <person name="Pitluck S."/>
            <person name="Kyrpides N."/>
            <person name="Mavromatis K."/>
            <person name="Pagani I."/>
            <person name="Ivanova N."/>
            <person name="Mikhailova N."/>
            <person name="Chertkov O."/>
            <person name="Held B."/>
            <person name="Detter J.C."/>
            <person name="Tapia R."/>
            <person name="Han C."/>
            <person name="Land M."/>
            <person name="Hauser L."/>
            <person name="Markowitz V."/>
            <person name="Cheng J.-F."/>
            <person name="Hugenholtz P."/>
            <person name="Woyke T."/>
            <person name="Wu D."/>
            <person name="Spring S."/>
            <person name="Schroeder M."/>
            <person name="Brambilla E."/>
            <person name="Klenk H.-P."/>
            <person name="Eisen J.A."/>
        </authorList>
    </citation>
    <scope>NUCLEOTIDE SEQUENCE [LARGE SCALE GENOMIC DNA]</scope>
    <source>
        <strain evidence="3">DSM 8271 / FlGlyR</strain>
    </source>
</reference>
<dbReference type="OrthoDB" id="1795979at2"/>
<feature type="transmembrane region" description="Helical" evidence="1">
    <location>
        <begin position="18"/>
        <end position="36"/>
    </location>
</feature>
<protein>
    <submittedName>
        <fullName evidence="2">DoxX family protein</fullName>
    </submittedName>
</protein>
<feature type="transmembrane region" description="Helical" evidence="1">
    <location>
        <begin position="82"/>
        <end position="102"/>
    </location>
</feature>
<dbReference type="Proteomes" id="UP000007488">
    <property type="component" value="Chromosome"/>
</dbReference>
<keyword evidence="1" id="KW-1133">Transmembrane helix</keyword>
<dbReference type="KEGG" id="sgy:Sgly_2547"/>
<feature type="transmembrane region" description="Helical" evidence="1">
    <location>
        <begin position="109"/>
        <end position="131"/>
    </location>
</feature>